<organism evidence="2 3">
    <name type="scientific">Mycolicibacter hiberniae</name>
    <dbReference type="NCBI Taxonomy" id="29314"/>
    <lineage>
        <taxon>Bacteria</taxon>
        <taxon>Bacillati</taxon>
        <taxon>Actinomycetota</taxon>
        <taxon>Actinomycetes</taxon>
        <taxon>Mycobacteriales</taxon>
        <taxon>Mycobacteriaceae</taxon>
        <taxon>Mycolicibacter</taxon>
    </lineage>
</organism>
<dbReference type="KEGG" id="mhib:MHIB_35550"/>
<keyword evidence="3" id="KW-1185">Reference proteome</keyword>
<evidence type="ECO:0000313" key="2">
    <source>
        <dbReference type="EMBL" id="BBZ25137.1"/>
    </source>
</evidence>
<evidence type="ECO:0000259" key="1">
    <source>
        <dbReference type="Pfam" id="PF08237"/>
    </source>
</evidence>
<accession>A0A7I7X8D8</accession>
<reference evidence="2 3" key="1">
    <citation type="journal article" date="2019" name="Emerg. Microbes Infect.">
        <title>Comprehensive subspecies identification of 175 nontuberculous mycobacteria species based on 7547 genomic profiles.</title>
        <authorList>
            <person name="Matsumoto Y."/>
            <person name="Kinjo T."/>
            <person name="Motooka D."/>
            <person name="Nabeya D."/>
            <person name="Jung N."/>
            <person name="Uechi K."/>
            <person name="Horii T."/>
            <person name="Iida T."/>
            <person name="Fujita J."/>
            <person name="Nakamura S."/>
        </authorList>
    </citation>
    <scope>NUCLEOTIDE SEQUENCE [LARGE SCALE GENOMIC DNA]</scope>
    <source>
        <strain evidence="2 3">JCM 13571</strain>
    </source>
</reference>
<sequence length="335" mass="34892">MPPSEGRSVKLTQALAPIALAGTVAGGVLATPVAQATHVDVALLSGTAFFVGPTTLSTPSPTFAQTAADLFLQPLGFDGGDDLDTCVVGAAVCDAPLRILSTPALIQQDHSSFVGAAEIVRAVHAELAANPDAYDAENPLWIFGWSQGATAGSIAMAQLAHDGVDPQALHFVFIGNPVGADGISPGAGGDGPLPDFLGTSLLSGVQTPNDLFATTSYTIPGDPVADNTSTSPLGLLYEHMMYLGLTPEQVANHTATADGLITDIDISSDFDQFGAWLNAWSHGLVDSSWWEGIFYSVVASFYSAFGNIEDFFGDWLGIDWGGVEQTLDFWFPVDA</sequence>
<dbReference type="Pfam" id="PF08237">
    <property type="entry name" value="PE-PPE"/>
    <property type="match status" value="1"/>
</dbReference>
<feature type="domain" description="PE-PPE" evidence="1">
    <location>
        <begin position="108"/>
        <end position="227"/>
    </location>
</feature>
<dbReference type="SUPFAM" id="SSF53474">
    <property type="entry name" value="alpha/beta-Hydrolases"/>
    <property type="match status" value="1"/>
</dbReference>
<name>A0A7I7X8D8_9MYCO</name>
<proteinExistence type="predicted"/>
<dbReference type="Proteomes" id="UP000467260">
    <property type="component" value="Chromosome"/>
</dbReference>
<dbReference type="Gene3D" id="3.40.50.1820">
    <property type="entry name" value="alpha/beta hydrolase"/>
    <property type="match status" value="1"/>
</dbReference>
<dbReference type="InterPro" id="IPR013228">
    <property type="entry name" value="PE-PPE_C"/>
</dbReference>
<evidence type="ECO:0000313" key="3">
    <source>
        <dbReference type="Proteomes" id="UP000467260"/>
    </source>
</evidence>
<protein>
    <recommendedName>
        <fullName evidence="1">PE-PPE domain-containing protein</fullName>
    </recommendedName>
</protein>
<dbReference type="InterPro" id="IPR029058">
    <property type="entry name" value="AB_hydrolase_fold"/>
</dbReference>
<dbReference type="AlphaFoldDB" id="A0A7I7X8D8"/>
<gene>
    <name evidence="2" type="ORF">MHIB_35550</name>
</gene>
<dbReference type="EMBL" id="AP022609">
    <property type="protein sequence ID" value="BBZ25137.1"/>
    <property type="molecule type" value="Genomic_DNA"/>
</dbReference>